<dbReference type="PATRIC" id="fig|1550241.5.peg.1450"/>
<accession>A0A0F7FI75</accession>
<dbReference type="HOGENOM" id="CLU_2366382_0_0_2"/>
<evidence type="ECO:0000313" key="2">
    <source>
        <dbReference type="EMBL" id="AKG39037.1"/>
    </source>
</evidence>
<keyword evidence="3" id="KW-1185">Reference proteome</keyword>
<evidence type="ECO:0000313" key="3">
    <source>
        <dbReference type="Proteomes" id="UP000067434"/>
    </source>
</evidence>
<dbReference type="RefSeq" id="WP_052884565.1">
    <property type="nucleotide sequence ID" value="NZ_CP009961.1"/>
</dbReference>
<dbReference type="GeneID" id="25401965"/>
<protein>
    <submittedName>
        <fullName evidence="2">Uncharacterized protein</fullName>
    </submittedName>
</protein>
<feature type="compositionally biased region" description="Gly residues" evidence="1">
    <location>
        <begin position="1"/>
        <end position="10"/>
    </location>
</feature>
<reference evidence="2 3" key="1">
    <citation type="journal article" date="2015" name="Stand. Genomic Sci.">
        <title>Complete genome sequence of and proposal of Thermofilum uzonense sp. nov. a novel hyperthermophilic crenarchaeon and emended description of the genus Thermofilum.</title>
        <authorList>
            <person name="Toshchakov S.V."/>
            <person name="Korzhenkov A.A."/>
            <person name="Samarov N.I."/>
            <person name="Mazunin I.O."/>
            <person name="Mozhey O.I."/>
            <person name="Shmyr I.S."/>
            <person name="Derbikova K.S."/>
            <person name="Taranov E.A."/>
            <person name="Dominova I.N."/>
            <person name="Bonch-Osmolovskaya E.A."/>
            <person name="Patrushev M.V."/>
            <person name="Podosokorskaya O.A."/>
            <person name="Kublanov I.V."/>
        </authorList>
    </citation>
    <scope>NUCLEOTIDE SEQUENCE [LARGE SCALE GENOMIC DNA]</scope>
    <source>
        <strain evidence="2 3">1807-2</strain>
    </source>
</reference>
<gene>
    <name evidence="2" type="ORF">MA03_07000</name>
</gene>
<feature type="compositionally biased region" description="Polar residues" evidence="1">
    <location>
        <begin position="14"/>
        <end position="23"/>
    </location>
</feature>
<feature type="region of interest" description="Disordered" evidence="1">
    <location>
        <begin position="1"/>
        <end position="23"/>
    </location>
</feature>
<evidence type="ECO:0000256" key="1">
    <source>
        <dbReference type="SAM" id="MobiDB-lite"/>
    </source>
</evidence>
<proteinExistence type="predicted"/>
<sequence>MARSGLGSGLIGRTISSRASSPGLSPLYSFFFLEEDVGAIQAFQVNHARRAWYALSEAVEEVNIRRTRIASLRIYAAIPPDYRKTLDSIEAMLRELEEHRDTLESILEE</sequence>
<organism evidence="2 3">
    <name type="scientific">Infirmifilum uzonense</name>
    <dbReference type="NCBI Taxonomy" id="1550241"/>
    <lineage>
        <taxon>Archaea</taxon>
        <taxon>Thermoproteota</taxon>
        <taxon>Thermoprotei</taxon>
        <taxon>Thermofilales</taxon>
        <taxon>Thermofilaceae</taxon>
        <taxon>Infirmifilum</taxon>
    </lineage>
</organism>
<dbReference type="EMBL" id="CP009961">
    <property type="protein sequence ID" value="AKG39037.1"/>
    <property type="molecule type" value="Genomic_DNA"/>
</dbReference>
<dbReference type="AlphaFoldDB" id="A0A0F7FI75"/>
<dbReference type="Proteomes" id="UP000067434">
    <property type="component" value="Chromosome"/>
</dbReference>
<name>A0A0F7FI75_9CREN</name>
<dbReference type="KEGG" id="thf:MA03_07000"/>
<dbReference type="STRING" id="1550241.MA03_07000"/>